<sequence length="255" mass="28643">MRAHALPYRQLNSLATWFLGTFALASGAVLLLSTGPSAAELRALAGEVLITSVGIAVLVNLANKRRDRQELTEAIGLRHDIERSGLLAVGADYLDLVDWDHQLSRTRALDVSCAWSTTWRGAHREELKRLVRRPGTRVRFFLPDHTDPACVDALSHRFHPVYTHHDVRAKVREALDDCLRLARTAPPGSVEIWACPAFRASTIYRMDDAMVVTQYHSQPDRQPVPTHAYRPGTPLYAFYERELAAIRDASKQVFP</sequence>
<proteinExistence type="predicted"/>
<evidence type="ECO:0000256" key="1">
    <source>
        <dbReference type="SAM" id="Phobius"/>
    </source>
</evidence>
<evidence type="ECO:0000313" key="3">
    <source>
        <dbReference type="Proteomes" id="UP000598297"/>
    </source>
</evidence>
<dbReference type="Proteomes" id="UP000598297">
    <property type="component" value="Unassembled WGS sequence"/>
</dbReference>
<dbReference type="RefSeq" id="WP_161705366.1">
    <property type="nucleotide sequence ID" value="NZ_JAAAHS010000522.1"/>
</dbReference>
<keyword evidence="1" id="KW-0472">Membrane</keyword>
<evidence type="ECO:0000313" key="2">
    <source>
        <dbReference type="EMBL" id="NBE56565.1"/>
    </source>
</evidence>
<keyword evidence="3" id="KW-1185">Reference proteome</keyword>
<dbReference type="EMBL" id="JAAAHS010000522">
    <property type="protein sequence ID" value="NBE56565.1"/>
    <property type="molecule type" value="Genomic_DNA"/>
</dbReference>
<comment type="caution">
    <text evidence="2">The sequence shown here is derived from an EMBL/GenBank/DDBJ whole genome shotgun (WGS) entry which is preliminary data.</text>
</comment>
<keyword evidence="1" id="KW-1133">Transmembrane helix</keyword>
<feature type="transmembrane region" description="Helical" evidence="1">
    <location>
        <begin position="44"/>
        <end position="62"/>
    </location>
</feature>
<organism evidence="2 3">
    <name type="scientific">Streptomyces boluensis</name>
    <dbReference type="NCBI Taxonomy" id="1775135"/>
    <lineage>
        <taxon>Bacteria</taxon>
        <taxon>Bacillati</taxon>
        <taxon>Actinomycetota</taxon>
        <taxon>Actinomycetes</taxon>
        <taxon>Kitasatosporales</taxon>
        <taxon>Streptomycetaceae</taxon>
        <taxon>Streptomyces</taxon>
    </lineage>
</organism>
<keyword evidence="1" id="KW-0812">Transmembrane</keyword>
<protein>
    <submittedName>
        <fullName evidence="2">Uncharacterized protein</fullName>
    </submittedName>
</protein>
<gene>
    <name evidence="2" type="ORF">GUY60_35080</name>
</gene>
<accession>A0A964V3G0</accession>
<dbReference type="OrthoDB" id="7064944at2"/>
<reference evidence="2" key="1">
    <citation type="submission" date="2020-01" db="EMBL/GenBank/DDBJ databases">
        <title>Whole-genome analyses of novel actinobacteria.</title>
        <authorList>
            <person name="Sahin N."/>
        </authorList>
    </citation>
    <scope>NUCLEOTIDE SEQUENCE</scope>
    <source>
        <strain evidence="2">YC537</strain>
    </source>
</reference>
<dbReference type="AlphaFoldDB" id="A0A964V3G0"/>
<feature type="transmembrane region" description="Helical" evidence="1">
    <location>
        <begin position="12"/>
        <end position="32"/>
    </location>
</feature>
<name>A0A964V3G0_9ACTN</name>